<evidence type="ECO:0000256" key="1">
    <source>
        <dbReference type="SAM" id="Phobius"/>
    </source>
</evidence>
<gene>
    <name evidence="2" type="ORF">QE417_000672</name>
</gene>
<sequence length="196" mass="22760">MKDFEHLLSVWQEQPKQPRLSVDDVLKQVKKGVNKLGIGVLYGIIAATVAIVFTAGLTLFAVFEQRLSYIGLFVMLFGMITYLILQIGDYRTITRHDVTLNPAAYLKSLKEYQTRRAYLNGRFYYAFAVMICVGVSLYTVEVFANKHIAFKILYYIFCGGTIIFTTFFLKDKFIQREQKRVSYLIERLERLEGQFE</sequence>
<dbReference type="EMBL" id="JAVLVU010000001">
    <property type="protein sequence ID" value="MDT3401600.1"/>
    <property type="molecule type" value="Genomic_DNA"/>
</dbReference>
<comment type="caution">
    <text evidence="2">The sequence shown here is derived from an EMBL/GenBank/DDBJ whole genome shotgun (WGS) entry which is preliminary data.</text>
</comment>
<dbReference type="RefSeq" id="WP_311947499.1">
    <property type="nucleotide sequence ID" value="NZ_JAVLVU010000001.1"/>
</dbReference>
<name>A0ABU3GSG0_9SPHI</name>
<feature type="transmembrane region" description="Helical" evidence="1">
    <location>
        <begin position="152"/>
        <end position="169"/>
    </location>
</feature>
<organism evidence="2 3">
    <name type="scientific">Mucilaginibacter terrae</name>
    <dbReference type="NCBI Taxonomy" id="1955052"/>
    <lineage>
        <taxon>Bacteria</taxon>
        <taxon>Pseudomonadati</taxon>
        <taxon>Bacteroidota</taxon>
        <taxon>Sphingobacteriia</taxon>
        <taxon>Sphingobacteriales</taxon>
        <taxon>Sphingobacteriaceae</taxon>
        <taxon>Mucilaginibacter</taxon>
    </lineage>
</organism>
<feature type="transmembrane region" description="Helical" evidence="1">
    <location>
        <begin position="123"/>
        <end position="140"/>
    </location>
</feature>
<proteinExistence type="predicted"/>
<reference evidence="3" key="1">
    <citation type="submission" date="2023-07" db="EMBL/GenBank/DDBJ databases">
        <title>Functional and genomic diversity of the sorghum phyllosphere microbiome.</title>
        <authorList>
            <person name="Shade A."/>
        </authorList>
    </citation>
    <scope>NUCLEOTIDE SEQUENCE [LARGE SCALE GENOMIC DNA]</scope>
    <source>
        <strain evidence="3">SORGH_AS_0422</strain>
    </source>
</reference>
<keyword evidence="1" id="KW-0472">Membrane</keyword>
<protein>
    <submittedName>
        <fullName evidence="2">Uncharacterized protein</fullName>
    </submittedName>
</protein>
<evidence type="ECO:0000313" key="2">
    <source>
        <dbReference type="EMBL" id="MDT3401600.1"/>
    </source>
</evidence>
<evidence type="ECO:0000313" key="3">
    <source>
        <dbReference type="Proteomes" id="UP001258315"/>
    </source>
</evidence>
<keyword evidence="1" id="KW-0812">Transmembrane</keyword>
<accession>A0ABU3GSG0</accession>
<keyword evidence="1" id="KW-1133">Transmembrane helix</keyword>
<feature type="transmembrane region" description="Helical" evidence="1">
    <location>
        <begin position="67"/>
        <end position="85"/>
    </location>
</feature>
<dbReference type="Proteomes" id="UP001258315">
    <property type="component" value="Unassembled WGS sequence"/>
</dbReference>
<feature type="transmembrane region" description="Helical" evidence="1">
    <location>
        <begin position="36"/>
        <end position="61"/>
    </location>
</feature>
<keyword evidence="3" id="KW-1185">Reference proteome</keyword>